<keyword evidence="2" id="KW-0479">Metal-binding</keyword>
<dbReference type="Pfam" id="PF02769">
    <property type="entry name" value="AIRS_C"/>
    <property type="match status" value="1"/>
</dbReference>
<feature type="binding site" evidence="2">
    <location>
        <position position="119"/>
    </location>
    <ligand>
        <name>Mg(2+)</name>
        <dbReference type="ChEBI" id="CHEBI:18420"/>
        <label>1</label>
    </ligand>
</feature>
<dbReference type="RefSeq" id="WP_126686336.1">
    <property type="nucleotide sequence ID" value="NZ_RYYV01000018.1"/>
</dbReference>
<sequence>MEFSLIDRIRKLTEQGRDDVRLGIGDDAALLAVPAGQELAVAIDTMVEGVHFPSGTSAADIGWKALAVNLSDLAAMGATPAWALLALSLPSADVAFVDGFASGFAQLAQAYRLALVGGDTTRGTLTISVAVHGFVPPGRALTRAGAQVGDAVLVTGTLGDAAGGLRMHFARDPSRGESTYRPSRPDHSKKEGHEDAHMAYLAERLNRPVPRVDAGLALRERASACIDVSDGLLADLGHVCTSSRVGAQIEAALLPRSPALLDLFDDATSCEFALSGGDDYELCFTVPPQHVAAVQADLARLGCGATRIGRIVEGEGVTVRDRDGYPLARDRQGWDHFSA</sequence>
<comment type="caution">
    <text evidence="6">The sequence shown here is derived from an EMBL/GenBank/DDBJ whole genome shotgun (WGS) entry which is preliminary data.</text>
</comment>
<dbReference type="GO" id="GO:0005524">
    <property type="term" value="F:ATP binding"/>
    <property type="evidence" value="ECO:0007669"/>
    <property type="project" value="UniProtKB-UniRule"/>
</dbReference>
<feature type="compositionally biased region" description="Basic and acidic residues" evidence="3">
    <location>
        <begin position="183"/>
        <end position="193"/>
    </location>
</feature>
<feature type="binding site" evidence="2">
    <location>
        <position position="27"/>
    </location>
    <ligand>
        <name>Mg(2+)</name>
        <dbReference type="ChEBI" id="CHEBI:18420"/>
        <label>4</label>
    </ligand>
</feature>
<dbReference type="GO" id="GO:0009228">
    <property type="term" value="P:thiamine biosynthetic process"/>
    <property type="evidence" value="ECO:0007669"/>
    <property type="project" value="UniProtKB-KW"/>
</dbReference>
<dbReference type="InterPro" id="IPR036921">
    <property type="entry name" value="PurM-like_N_sf"/>
</dbReference>
<feature type="binding site" evidence="2">
    <location>
        <position position="334"/>
    </location>
    <ligand>
        <name>substrate</name>
    </ligand>
</feature>
<feature type="region of interest" description="Disordered" evidence="3">
    <location>
        <begin position="171"/>
        <end position="193"/>
    </location>
</feature>
<evidence type="ECO:0000256" key="1">
    <source>
        <dbReference type="ARBA" id="ARBA00022977"/>
    </source>
</evidence>
<comment type="caution">
    <text evidence="2">Lacks conserved residue(s) required for the propagation of feature annotation.</text>
</comment>
<keyword evidence="1 2" id="KW-0784">Thiamine biosynthesis</keyword>
<keyword evidence="7" id="KW-1185">Reference proteome</keyword>
<feature type="domain" description="PurM-like C-terminal" evidence="5">
    <location>
        <begin position="147"/>
        <end position="320"/>
    </location>
</feature>
<dbReference type="InterPro" id="IPR016188">
    <property type="entry name" value="PurM-like_N"/>
</dbReference>
<feature type="binding site" evidence="2">
    <location>
        <position position="72"/>
    </location>
    <ligand>
        <name>Mg(2+)</name>
        <dbReference type="ChEBI" id="CHEBI:18420"/>
        <label>4</label>
    </ligand>
</feature>
<dbReference type="SUPFAM" id="SSF56042">
    <property type="entry name" value="PurM C-terminal domain-like"/>
    <property type="match status" value="1"/>
</dbReference>
<feature type="binding site" evidence="2">
    <location>
        <position position="27"/>
    </location>
    <ligand>
        <name>Mg(2+)</name>
        <dbReference type="ChEBI" id="CHEBI:18420"/>
        <label>3</label>
    </ligand>
</feature>
<name>A0A432M1S5_9GAMM</name>
<dbReference type="SUPFAM" id="SSF55326">
    <property type="entry name" value="PurM N-terminal domain-like"/>
    <property type="match status" value="1"/>
</dbReference>
<dbReference type="GO" id="GO:0009229">
    <property type="term" value="P:thiamine diphosphate biosynthetic process"/>
    <property type="evidence" value="ECO:0007669"/>
    <property type="project" value="UniProtKB-UniRule"/>
</dbReference>
<dbReference type="Gene3D" id="3.90.650.10">
    <property type="entry name" value="PurM-like C-terminal domain"/>
    <property type="match status" value="1"/>
</dbReference>
<feature type="binding site" evidence="2">
    <location>
        <position position="229"/>
    </location>
    <ligand>
        <name>ATP</name>
        <dbReference type="ChEBI" id="CHEBI:30616"/>
    </ligand>
</feature>
<feature type="binding site" evidence="2">
    <location>
        <position position="278"/>
    </location>
    <ligand>
        <name>substrate</name>
    </ligand>
</feature>
<feature type="binding site" evidence="2">
    <location>
        <position position="72"/>
    </location>
    <ligand>
        <name>Mg(2+)</name>
        <dbReference type="ChEBI" id="CHEBI:18420"/>
        <label>2</label>
    </ligand>
</feature>
<dbReference type="InterPro" id="IPR036676">
    <property type="entry name" value="PurM-like_C_sf"/>
</dbReference>
<evidence type="ECO:0000313" key="7">
    <source>
        <dbReference type="Proteomes" id="UP000274358"/>
    </source>
</evidence>
<comment type="function">
    <text evidence="2">Catalyzes the ATP-dependent phosphorylation of thiamine-monophosphate (TMP) to form thiamine-pyrophosphate (TPP), the active form of vitamin B1.</text>
</comment>
<dbReference type="PANTHER" id="PTHR30270:SF0">
    <property type="entry name" value="THIAMINE-MONOPHOSPHATE KINASE"/>
    <property type="match status" value="1"/>
</dbReference>
<keyword evidence="2 6" id="KW-0418">Kinase</keyword>
<dbReference type="EC" id="2.7.4.16" evidence="2"/>
<feature type="binding site" evidence="2">
    <location>
        <position position="72"/>
    </location>
    <ligand>
        <name>Mg(2+)</name>
        <dbReference type="ChEBI" id="CHEBI:18420"/>
        <label>3</label>
    </ligand>
</feature>
<keyword evidence="2" id="KW-0460">Magnesium</keyword>
<protein>
    <recommendedName>
        <fullName evidence="2">Thiamine-monophosphate kinase</fullName>
        <shortName evidence="2">TMP kinase</shortName>
        <shortName evidence="2">Thiamine-phosphate kinase</shortName>
        <ecNumber evidence="2">2.7.4.16</ecNumber>
    </recommendedName>
</protein>
<keyword evidence="2 6" id="KW-0808">Transferase</keyword>
<gene>
    <name evidence="2 6" type="primary">thiL</name>
    <name evidence="6" type="ORF">EKH80_18825</name>
</gene>
<keyword evidence="2" id="KW-0547">Nucleotide-binding</keyword>
<feature type="binding site" evidence="2">
    <location>
        <position position="227"/>
    </location>
    <ligand>
        <name>Mg(2+)</name>
        <dbReference type="ChEBI" id="CHEBI:18420"/>
        <label>3</label>
    </ligand>
</feature>
<keyword evidence="2" id="KW-0067">ATP-binding</keyword>
<dbReference type="EMBL" id="RYYV01000018">
    <property type="protein sequence ID" value="RUL71442.1"/>
    <property type="molecule type" value="Genomic_DNA"/>
</dbReference>
<evidence type="ECO:0000256" key="2">
    <source>
        <dbReference type="HAMAP-Rule" id="MF_02128"/>
    </source>
</evidence>
<dbReference type="Proteomes" id="UP000274358">
    <property type="component" value="Unassembled WGS sequence"/>
</dbReference>
<accession>A0A432M1S5</accession>
<dbReference type="PANTHER" id="PTHR30270">
    <property type="entry name" value="THIAMINE-MONOPHOSPHATE KINASE"/>
    <property type="match status" value="1"/>
</dbReference>
<dbReference type="UniPathway" id="UPA00060">
    <property type="reaction ID" value="UER00142"/>
</dbReference>
<dbReference type="Gene3D" id="3.30.1330.10">
    <property type="entry name" value="PurM-like, N-terminal domain"/>
    <property type="match status" value="1"/>
</dbReference>
<reference evidence="6 7" key="1">
    <citation type="submission" date="2018-12" db="EMBL/GenBank/DDBJ databases">
        <title>Dyella dinghuensis sp. nov. DHOA06 and Dyella choica sp. nov. 4M-K27, isolated from forest soil.</title>
        <authorList>
            <person name="Qiu L.-H."/>
            <person name="Gao Z.-H."/>
        </authorList>
    </citation>
    <scope>NUCLEOTIDE SEQUENCE [LARGE SCALE GENOMIC DNA]</scope>
    <source>
        <strain evidence="6 7">4M-K27</strain>
    </source>
</reference>
<dbReference type="InterPro" id="IPR006283">
    <property type="entry name" value="ThiL-like"/>
</dbReference>
<proteinExistence type="inferred from homology"/>
<comment type="catalytic activity">
    <reaction evidence="2">
        <text>thiamine phosphate + ATP = thiamine diphosphate + ADP</text>
        <dbReference type="Rhea" id="RHEA:15913"/>
        <dbReference type="ChEBI" id="CHEBI:30616"/>
        <dbReference type="ChEBI" id="CHEBI:37575"/>
        <dbReference type="ChEBI" id="CHEBI:58937"/>
        <dbReference type="ChEBI" id="CHEBI:456216"/>
        <dbReference type="EC" id="2.7.4.16"/>
    </reaction>
</comment>
<evidence type="ECO:0000313" key="6">
    <source>
        <dbReference type="EMBL" id="RUL71442.1"/>
    </source>
</evidence>
<evidence type="ECO:0000259" key="4">
    <source>
        <dbReference type="Pfam" id="PF00586"/>
    </source>
</evidence>
<dbReference type="AlphaFoldDB" id="A0A432M1S5"/>
<evidence type="ECO:0000259" key="5">
    <source>
        <dbReference type="Pfam" id="PF02769"/>
    </source>
</evidence>
<organism evidence="6 7">
    <name type="scientific">Dyella choica</name>
    <dbReference type="NCBI Taxonomy" id="1927959"/>
    <lineage>
        <taxon>Bacteria</taxon>
        <taxon>Pseudomonadati</taxon>
        <taxon>Pseudomonadota</taxon>
        <taxon>Gammaproteobacteria</taxon>
        <taxon>Lysobacterales</taxon>
        <taxon>Rhodanobacteraceae</taxon>
        <taxon>Dyella</taxon>
    </lineage>
</organism>
<dbReference type="GO" id="GO:0000287">
    <property type="term" value="F:magnesium ion binding"/>
    <property type="evidence" value="ECO:0007669"/>
    <property type="project" value="UniProtKB-UniRule"/>
</dbReference>
<comment type="miscellaneous">
    <text evidence="2">Reaction mechanism of ThiL seems to utilize a direct, inline transfer of the gamma-phosphate of ATP to TMP rather than a phosphorylated enzyme intermediate.</text>
</comment>
<evidence type="ECO:0000256" key="3">
    <source>
        <dbReference type="SAM" id="MobiDB-lite"/>
    </source>
</evidence>
<dbReference type="Pfam" id="PF00586">
    <property type="entry name" value="AIRS"/>
    <property type="match status" value="1"/>
</dbReference>
<comment type="similarity">
    <text evidence="2">Belongs to the thiamine-monophosphate kinase family.</text>
</comment>
<feature type="binding site" evidence="2">
    <location>
        <begin position="118"/>
        <end position="119"/>
    </location>
    <ligand>
        <name>ATP</name>
        <dbReference type="ChEBI" id="CHEBI:30616"/>
    </ligand>
</feature>
<dbReference type="NCBIfam" id="TIGR01379">
    <property type="entry name" value="thiL"/>
    <property type="match status" value="1"/>
</dbReference>
<feature type="binding site" evidence="2">
    <location>
        <position position="143"/>
    </location>
    <ligand>
        <name>ATP</name>
        <dbReference type="ChEBI" id="CHEBI:30616"/>
    </ligand>
</feature>
<dbReference type="OrthoDB" id="9802811at2"/>
<dbReference type="PIRSF" id="PIRSF005303">
    <property type="entry name" value="Thiam_monoph_kin"/>
    <property type="match status" value="1"/>
</dbReference>
<comment type="pathway">
    <text evidence="2">Cofactor biosynthesis; thiamine diphosphate biosynthesis; thiamine diphosphate from thiamine phosphate: step 1/1.</text>
</comment>
<dbReference type="InterPro" id="IPR010918">
    <property type="entry name" value="PurM-like_C_dom"/>
</dbReference>
<feature type="binding site" evidence="2">
    <location>
        <position position="51"/>
    </location>
    <ligand>
        <name>substrate</name>
    </ligand>
</feature>
<feature type="domain" description="PurM-like N-terminal" evidence="4">
    <location>
        <begin position="25"/>
        <end position="135"/>
    </location>
</feature>
<feature type="binding site" evidence="2">
    <location>
        <position position="44"/>
    </location>
    <ligand>
        <name>Mg(2+)</name>
        <dbReference type="ChEBI" id="CHEBI:18420"/>
        <label>2</label>
    </ligand>
</feature>
<dbReference type="GO" id="GO:0009030">
    <property type="term" value="F:thiamine-phosphate kinase activity"/>
    <property type="evidence" value="ECO:0007669"/>
    <property type="project" value="UniProtKB-UniRule"/>
</dbReference>
<feature type="binding site" evidence="2">
    <location>
        <position position="44"/>
    </location>
    <ligand>
        <name>Mg(2+)</name>
        <dbReference type="ChEBI" id="CHEBI:18420"/>
        <label>1</label>
    </ligand>
</feature>
<feature type="binding site" evidence="2">
    <location>
        <position position="230"/>
    </location>
    <ligand>
        <name>Mg(2+)</name>
        <dbReference type="ChEBI" id="CHEBI:18420"/>
        <label>5</label>
    </ligand>
</feature>
<dbReference type="CDD" id="cd02194">
    <property type="entry name" value="ThiL"/>
    <property type="match status" value="1"/>
</dbReference>
<dbReference type="HAMAP" id="MF_02128">
    <property type="entry name" value="TMP_kinase"/>
    <property type="match status" value="1"/>
</dbReference>